<dbReference type="Pfam" id="PF06724">
    <property type="entry name" value="DUF1206"/>
    <property type="match status" value="3"/>
</dbReference>
<keyword evidence="2" id="KW-1133">Transmembrane helix</keyword>
<evidence type="ECO:0000256" key="2">
    <source>
        <dbReference type="SAM" id="Phobius"/>
    </source>
</evidence>
<dbReference type="Proteomes" id="UP000557204">
    <property type="component" value="Unassembled WGS sequence"/>
</dbReference>
<organism evidence="4 5">
    <name type="scientific">Isoptericola sediminis</name>
    <dbReference type="NCBI Taxonomy" id="2733572"/>
    <lineage>
        <taxon>Bacteria</taxon>
        <taxon>Bacillati</taxon>
        <taxon>Actinomycetota</taxon>
        <taxon>Actinomycetes</taxon>
        <taxon>Micrococcales</taxon>
        <taxon>Promicromonosporaceae</taxon>
        <taxon>Isoptericola</taxon>
    </lineage>
</organism>
<proteinExistence type="predicted"/>
<accession>A0A849JWR4</accession>
<dbReference type="InterPro" id="IPR009597">
    <property type="entry name" value="DUF1206"/>
</dbReference>
<evidence type="ECO:0000313" key="4">
    <source>
        <dbReference type="EMBL" id="NNU27034.1"/>
    </source>
</evidence>
<feature type="transmembrane region" description="Helical" evidence="2">
    <location>
        <begin position="88"/>
        <end position="106"/>
    </location>
</feature>
<feature type="transmembrane region" description="Helical" evidence="2">
    <location>
        <begin position="43"/>
        <end position="64"/>
    </location>
</feature>
<feature type="transmembrane region" description="Helical" evidence="2">
    <location>
        <begin position="262"/>
        <end position="283"/>
    </location>
</feature>
<comment type="caution">
    <text evidence="4">The sequence shown here is derived from an EMBL/GenBank/DDBJ whole genome shotgun (WGS) entry which is preliminary data.</text>
</comment>
<feature type="domain" description="DUF1206" evidence="3">
    <location>
        <begin position="43"/>
        <end position="110"/>
    </location>
</feature>
<feature type="domain" description="DUF1206" evidence="3">
    <location>
        <begin position="126"/>
        <end position="194"/>
    </location>
</feature>
<feature type="compositionally biased region" description="Low complexity" evidence="1">
    <location>
        <begin position="18"/>
        <end position="30"/>
    </location>
</feature>
<keyword evidence="5" id="KW-1185">Reference proteome</keyword>
<reference evidence="4 5" key="1">
    <citation type="submission" date="2020-05" db="EMBL/GenBank/DDBJ databases">
        <title>Genome sequence of Isoptericola sp. JC619 isolated from Chilika lagoon, India.</title>
        <authorList>
            <person name="Kumar D."/>
            <person name="Appam K."/>
            <person name="Gandham S."/>
            <person name="Uppada J."/>
            <person name="Sasikala C."/>
            <person name="Venkata Ramana C."/>
        </authorList>
    </citation>
    <scope>NUCLEOTIDE SEQUENCE [LARGE SCALE GENOMIC DNA]</scope>
    <source>
        <strain evidence="4 5">JC619</strain>
    </source>
</reference>
<sequence length="290" mass="28940">MVNGTPRPSRPPGGVHVSSTSQSAQGAARQARNHPAVRTLARAGYAASGLLHLIIGWLAVQLAFGSSSGQADSSGAMQQVSQAPGGEILLWAATVGFAALGLWELTEAIIGVPGVSDKKEAGARVKAAGKGILYAVLAFTAGQYATGSGSGGGGNKEESLTASVMGAPGGVLLVGAVGLTVIGVGIYHIYKGATKKFLEDLRGTGGGTVGNAVVRLGQVGYIAKGIALGVLGGLFVAAAVTHDADQAGGMEEALTTVREQPFGVALLVVLGVGIAAYGVYSFARARYAKL</sequence>
<evidence type="ECO:0000313" key="5">
    <source>
        <dbReference type="Proteomes" id="UP000557204"/>
    </source>
</evidence>
<evidence type="ECO:0000256" key="1">
    <source>
        <dbReference type="SAM" id="MobiDB-lite"/>
    </source>
</evidence>
<feature type="transmembrane region" description="Helical" evidence="2">
    <location>
        <begin position="221"/>
        <end position="242"/>
    </location>
</feature>
<evidence type="ECO:0000259" key="3">
    <source>
        <dbReference type="Pfam" id="PF06724"/>
    </source>
</evidence>
<keyword evidence="2" id="KW-0472">Membrane</keyword>
<keyword evidence="2" id="KW-0812">Transmembrane</keyword>
<protein>
    <submittedName>
        <fullName evidence="4">DUF1206 domain-containing protein</fullName>
    </submittedName>
</protein>
<gene>
    <name evidence="4" type="ORF">HLI28_05665</name>
</gene>
<feature type="transmembrane region" description="Helical" evidence="2">
    <location>
        <begin position="127"/>
        <end position="145"/>
    </location>
</feature>
<dbReference type="AlphaFoldDB" id="A0A849JWR4"/>
<feature type="region of interest" description="Disordered" evidence="1">
    <location>
        <begin position="1"/>
        <end position="33"/>
    </location>
</feature>
<feature type="transmembrane region" description="Helical" evidence="2">
    <location>
        <begin position="165"/>
        <end position="190"/>
    </location>
</feature>
<dbReference type="EMBL" id="JABFAJ010000010">
    <property type="protein sequence ID" value="NNU27034.1"/>
    <property type="molecule type" value="Genomic_DNA"/>
</dbReference>
<feature type="domain" description="DUF1206" evidence="3">
    <location>
        <begin position="219"/>
        <end position="287"/>
    </location>
</feature>
<name>A0A849JWR4_9MICO</name>